<reference evidence="2" key="2">
    <citation type="submission" date="2016-06" db="EMBL/GenBank/DDBJ databases">
        <title>The genome of a short-lived fish provides insights into sex chromosome evolution and the genetic control of aging.</title>
        <authorList>
            <person name="Reichwald K."/>
            <person name="Felder M."/>
            <person name="Petzold A."/>
            <person name="Koch P."/>
            <person name="Groth M."/>
            <person name="Platzer M."/>
        </authorList>
    </citation>
    <scope>NUCLEOTIDE SEQUENCE</scope>
    <source>
        <tissue evidence="2">Brain</tissue>
    </source>
</reference>
<feature type="chain" id="PRO_5008364352" evidence="1">
    <location>
        <begin position="19"/>
        <end position="104"/>
    </location>
</feature>
<keyword evidence="1" id="KW-0732">Signal</keyword>
<protein>
    <submittedName>
        <fullName evidence="2">Uncharacterized protein</fullName>
    </submittedName>
</protein>
<name>A0A1A7Z8I2_9TELE</name>
<feature type="non-terminal residue" evidence="2">
    <location>
        <position position="1"/>
    </location>
</feature>
<dbReference type="AlphaFoldDB" id="A0A1A7Z8I2"/>
<feature type="signal peptide" evidence="1">
    <location>
        <begin position="1"/>
        <end position="18"/>
    </location>
</feature>
<gene>
    <name evidence="2" type="primary">Nfu_g_1_009839</name>
</gene>
<organism evidence="2">
    <name type="scientific">Iconisemion striatum</name>
    <dbReference type="NCBI Taxonomy" id="60296"/>
    <lineage>
        <taxon>Eukaryota</taxon>
        <taxon>Metazoa</taxon>
        <taxon>Chordata</taxon>
        <taxon>Craniata</taxon>
        <taxon>Vertebrata</taxon>
        <taxon>Euteleostomi</taxon>
        <taxon>Actinopterygii</taxon>
        <taxon>Neopterygii</taxon>
        <taxon>Teleostei</taxon>
        <taxon>Neoteleostei</taxon>
        <taxon>Acanthomorphata</taxon>
        <taxon>Ovalentaria</taxon>
        <taxon>Atherinomorphae</taxon>
        <taxon>Cyprinodontiformes</taxon>
        <taxon>Nothobranchiidae</taxon>
        <taxon>Iconisemion</taxon>
    </lineage>
</organism>
<feature type="non-terminal residue" evidence="2">
    <location>
        <position position="104"/>
    </location>
</feature>
<sequence>GRKDELGAFLFLAVCCGAEDDVTECRMPVQMPVADNHHSHFLIMGFHNLDHCSPHLEILNLPGQRKILQGRLAQQSAANMSRTSSAVKKTSHFCQPLLIQDLKN</sequence>
<proteinExistence type="predicted"/>
<evidence type="ECO:0000256" key="1">
    <source>
        <dbReference type="SAM" id="SignalP"/>
    </source>
</evidence>
<evidence type="ECO:0000313" key="2">
    <source>
        <dbReference type="EMBL" id="SBP38435.1"/>
    </source>
</evidence>
<reference evidence="2" key="1">
    <citation type="submission" date="2016-05" db="EMBL/GenBank/DDBJ databases">
        <authorList>
            <person name="Lavstsen T."/>
            <person name="Jespersen J.S."/>
        </authorList>
    </citation>
    <scope>NUCLEOTIDE SEQUENCE</scope>
    <source>
        <tissue evidence="2">Brain</tissue>
    </source>
</reference>
<accession>A0A1A7Z8I2</accession>
<dbReference type="EMBL" id="HADX01016203">
    <property type="protein sequence ID" value="SBP38435.1"/>
    <property type="molecule type" value="Transcribed_RNA"/>
</dbReference>